<gene>
    <name evidence="1" type="ORF">UFOVP245_60</name>
</gene>
<accession>A0A6J7WW30</accession>
<proteinExistence type="predicted"/>
<sequence>MTLLDLNPMLTHAELFDRINRLDDYIIVHVKPDLVPALYECGTKKLYNVPEGYMDYEKKHLWRKAA</sequence>
<evidence type="ECO:0000313" key="1">
    <source>
        <dbReference type="EMBL" id="CAB5221018.1"/>
    </source>
</evidence>
<organism evidence="1">
    <name type="scientific">uncultured Caudovirales phage</name>
    <dbReference type="NCBI Taxonomy" id="2100421"/>
    <lineage>
        <taxon>Viruses</taxon>
        <taxon>Duplodnaviria</taxon>
        <taxon>Heunggongvirae</taxon>
        <taxon>Uroviricota</taxon>
        <taxon>Caudoviricetes</taxon>
        <taxon>Peduoviridae</taxon>
        <taxon>Maltschvirus</taxon>
        <taxon>Maltschvirus maltsch</taxon>
    </lineage>
</organism>
<name>A0A6J7WW30_9CAUD</name>
<protein>
    <submittedName>
        <fullName evidence="1">Uncharacterized protein</fullName>
    </submittedName>
</protein>
<dbReference type="EMBL" id="LR798287">
    <property type="protein sequence ID" value="CAB5221018.1"/>
    <property type="molecule type" value="Genomic_DNA"/>
</dbReference>
<reference evidence="1" key="1">
    <citation type="submission" date="2020-05" db="EMBL/GenBank/DDBJ databases">
        <authorList>
            <person name="Chiriac C."/>
            <person name="Salcher M."/>
            <person name="Ghai R."/>
            <person name="Kavagutti S V."/>
        </authorList>
    </citation>
    <scope>NUCLEOTIDE SEQUENCE</scope>
</reference>